<dbReference type="InterPro" id="IPR010985">
    <property type="entry name" value="Ribbon_hlx_hlx"/>
</dbReference>
<sequence>MAKPSTTLTVRLPSETRAKLDRLADLTQRSKSFLAAKALDTYAERELEKFERIEAQLRATPDAPDPDADEIFAIMERASRNGSS</sequence>
<dbReference type="RefSeq" id="WP_338607371.1">
    <property type="nucleotide sequence ID" value="NZ_CP146275.1"/>
</dbReference>
<evidence type="ECO:0000313" key="2">
    <source>
        <dbReference type="Proteomes" id="UP001369958"/>
    </source>
</evidence>
<dbReference type="EMBL" id="CP146275">
    <property type="protein sequence ID" value="WWT31910.1"/>
    <property type="molecule type" value="Genomic_DNA"/>
</dbReference>
<keyword evidence="2" id="KW-1185">Reference proteome</keyword>
<organism evidence="1 2">
    <name type="scientific">Pelagibacterium nitratireducens</name>
    <dbReference type="NCBI Taxonomy" id="1046114"/>
    <lineage>
        <taxon>Bacteria</taxon>
        <taxon>Pseudomonadati</taxon>
        <taxon>Pseudomonadota</taxon>
        <taxon>Alphaproteobacteria</taxon>
        <taxon>Hyphomicrobiales</taxon>
        <taxon>Devosiaceae</taxon>
        <taxon>Pelagibacterium</taxon>
    </lineage>
</organism>
<name>A0ABZ2HY86_9HYPH</name>
<dbReference type="SUPFAM" id="SSF47598">
    <property type="entry name" value="Ribbon-helix-helix"/>
    <property type="match status" value="1"/>
</dbReference>
<gene>
    <name evidence="1" type="ORF">V6617_12945</name>
</gene>
<reference evidence="1 2" key="1">
    <citation type="submission" date="2024-02" db="EMBL/GenBank/DDBJ databases">
        <title>Complete genome sequence of Pelagibacterium nitratireducens ZH15.</title>
        <authorList>
            <person name="Zhao L.H."/>
        </authorList>
    </citation>
    <scope>NUCLEOTIDE SEQUENCE [LARGE SCALE GENOMIC DNA]</scope>
    <source>
        <strain evidence="1 2">ZH15</strain>
    </source>
</reference>
<accession>A0ABZ2HY86</accession>
<dbReference type="CDD" id="cd22233">
    <property type="entry name" value="RHH_CopAso-like"/>
    <property type="match status" value="1"/>
</dbReference>
<dbReference type="Proteomes" id="UP001369958">
    <property type="component" value="Chromosome"/>
</dbReference>
<proteinExistence type="predicted"/>
<protein>
    <submittedName>
        <fullName evidence="1">Ribbon-helix-helix domain-containing protein</fullName>
    </submittedName>
</protein>
<evidence type="ECO:0000313" key="1">
    <source>
        <dbReference type="EMBL" id="WWT31910.1"/>
    </source>
</evidence>